<dbReference type="InterPro" id="IPR014710">
    <property type="entry name" value="RmlC-like_jellyroll"/>
</dbReference>
<dbReference type="AlphaFoldDB" id="A0A2T5HUN8"/>
<dbReference type="SUPFAM" id="SSF47413">
    <property type="entry name" value="lambda repressor-like DNA-binding domains"/>
    <property type="match status" value="1"/>
</dbReference>
<dbReference type="InterPro" id="IPR010982">
    <property type="entry name" value="Lambda_DNA-bd_dom_sf"/>
</dbReference>
<evidence type="ECO:0000313" key="3">
    <source>
        <dbReference type="EMBL" id="PTQ75307.1"/>
    </source>
</evidence>
<dbReference type="CDD" id="cd02209">
    <property type="entry name" value="cupin_XRE_C"/>
    <property type="match status" value="1"/>
</dbReference>
<keyword evidence="4" id="KW-1185">Reference proteome</keyword>
<name>A0A2T5HUN8_9RHOB</name>
<dbReference type="SUPFAM" id="SSF51182">
    <property type="entry name" value="RmlC-like cupins"/>
    <property type="match status" value="1"/>
</dbReference>
<protein>
    <submittedName>
        <fullName evidence="3">XRE family transcriptional regulator</fullName>
    </submittedName>
</protein>
<evidence type="ECO:0000313" key="4">
    <source>
        <dbReference type="Proteomes" id="UP000244077"/>
    </source>
</evidence>
<dbReference type="Pfam" id="PF13560">
    <property type="entry name" value="HTH_31"/>
    <property type="match status" value="1"/>
</dbReference>
<dbReference type="SMART" id="SM00530">
    <property type="entry name" value="HTH_XRE"/>
    <property type="match status" value="1"/>
</dbReference>
<proteinExistence type="predicted"/>
<organism evidence="3 4">
    <name type="scientific">Celeribacter persicus</name>
    <dbReference type="NCBI Taxonomy" id="1651082"/>
    <lineage>
        <taxon>Bacteria</taxon>
        <taxon>Pseudomonadati</taxon>
        <taxon>Pseudomonadota</taxon>
        <taxon>Alphaproteobacteria</taxon>
        <taxon>Rhodobacterales</taxon>
        <taxon>Roseobacteraceae</taxon>
        <taxon>Celeribacter</taxon>
    </lineage>
</organism>
<evidence type="ECO:0000256" key="1">
    <source>
        <dbReference type="ARBA" id="ARBA00023125"/>
    </source>
</evidence>
<dbReference type="RefSeq" id="WP_107815283.1">
    <property type="nucleotide sequence ID" value="NZ_QAOH01000002.1"/>
</dbReference>
<dbReference type="EMBL" id="QAOH01000002">
    <property type="protein sequence ID" value="PTQ75307.1"/>
    <property type="molecule type" value="Genomic_DNA"/>
</dbReference>
<keyword evidence="1" id="KW-0238">DNA-binding</keyword>
<feature type="domain" description="HTH cro/C1-type" evidence="2">
    <location>
        <begin position="14"/>
        <end position="68"/>
    </location>
</feature>
<dbReference type="Proteomes" id="UP000244077">
    <property type="component" value="Unassembled WGS sequence"/>
</dbReference>
<dbReference type="PROSITE" id="PS50943">
    <property type="entry name" value="HTH_CROC1"/>
    <property type="match status" value="1"/>
</dbReference>
<dbReference type="Pfam" id="PF07883">
    <property type="entry name" value="Cupin_2"/>
    <property type="match status" value="1"/>
</dbReference>
<dbReference type="GO" id="GO:0005829">
    <property type="term" value="C:cytosol"/>
    <property type="evidence" value="ECO:0007669"/>
    <property type="project" value="TreeGrafter"/>
</dbReference>
<dbReference type="InterPro" id="IPR011051">
    <property type="entry name" value="RmlC_Cupin_sf"/>
</dbReference>
<comment type="caution">
    <text evidence="3">The sequence shown here is derived from an EMBL/GenBank/DDBJ whole genome shotgun (WGS) entry which is preliminary data.</text>
</comment>
<dbReference type="Gene3D" id="2.60.120.10">
    <property type="entry name" value="Jelly Rolls"/>
    <property type="match status" value="1"/>
</dbReference>
<gene>
    <name evidence="3" type="ORF">C8N42_102227</name>
</gene>
<dbReference type="PANTHER" id="PTHR46797:SF20">
    <property type="entry name" value="BLR4304 PROTEIN"/>
    <property type="match status" value="1"/>
</dbReference>
<dbReference type="PANTHER" id="PTHR46797">
    <property type="entry name" value="HTH-TYPE TRANSCRIPTIONAL REGULATOR"/>
    <property type="match status" value="1"/>
</dbReference>
<sequence length="210" mass="23725">MSNKELTEKLGTRLREWRTVRGLTLSQVSESTGVAPSSLSKIENGLVSVSYHTLKRICDGLGMPIEDIINPQHRTIAPGRRTVTRDQDVSYFSCPQYIYGVHGTDISRKEMIPLEMEVLARSPDDFDAWNRHEGEELIYVLSGEIEAHTEFYAPTRLKAGESMYFDSSMGHMYVSVGDQNARILSVCYDPRAAQDNLDDFLKATPMENKD</sequence>
<dbReference type="GO" id="GO:0003700">
    <property type="term" value="F:DNA-binding transcription factor activity"/>
    <property type="evidence" value="ECO:0007669"/>
    <property type="project" value="TreeGrafter"/>
</dbReference>
<dbReference type="CDD" id="cd00093">
    <property type="entry name" value="HTH_XRE"/>
    <property type="match status" value="1"/>
</dbReference>
<dbReference type="Gene3D" id="1.10.260.40">
    <property type="entry name" value="lambda repressor-like DNA-binding domains"/>
    <property type="match status" value="1"/>
</dbReference>
<reference evidence="3 4" key="1">
    <citation type="submission" date="2018-04" db="EMBL/GenBank/DDBJ databases">
        <title>Genomic Encyclopedia of Archaeal and Bacterial Type Strains, Phase II (KMG-II): from individual species to whole genera.</title>
        <authorList>
            <person name="Goeker M."/>
        </authorList>
    </citation>
    <scope>NUCLEOTIDE SEQUENCE [LARGE SCALE GENOMIC DNA]</scope>
    <source>
        <strain evidence="3 4">DSM 100434</strain>
    </source>
</reference>
<dbReference type="InterPro" id="IPR050807">
    <property type="entry name" value="TransReg_Diox_bact_type"/>
</dbReference>
<dbReference type="OrthoDB" id="9805356at2"/>
<dbReference type="InterPro" id="IPR001387">
    <property type="entry name" value="Cro/C1-type_HTH"/>
</dbReference>
<evidence type="ECO:0000259" key="2">
    <source>
        <dbReference type="PROSITE" id="PS50943"/>
    </source>
</evidence>
<accession>A0A2T5HUN8</accession>
<dbReference type="InterPro" id="IPR013096">
    <property type="entry name" value="Cupin_2"/>
</dbReference>
<dbReference type="GO" id="GO:0003677">
    <property type="term" value="F:DNA binding"/>
    <property type="evidence" value="ECO:0007669"/>
    <property type="project" value="UniProtKB-KW"/>
</dbReference>